<evidence type="ECO:0000256" key="2">
    <source>
        <dbReference type="ARBA" id="ARBA00022723"/>
    </source>
</evidence>
<dbReference type="Proteomes" id="UP001485459">
    <property type="component" value="Chromosome"/>
</dbReference>
<evidence type="ECO:0000256" key="3">
    <source>
        <dbReference type="ARBA" id="ARBA00022801"/>
    </source>
</evidence>
<dbReference type="InterPro" id="IPR017850">
    <property type="entry name" value="Alkaline_phosphatase_core_sf"/>
</dbReference>
<dbReference type="Pfam" id="PF00884">
    <property type="entry name" value="Sulfatase"/>
    <property type="match status" value="1"/>
</dbReference>
<accession>A0ABZ2YXP0</accession>
<dbReference type="SUPFAM" id="SSF53649">
    <property type="entry name" value="Alkaline phosphatase-like"/>
    <property type="match status" value="1"/>
</dbReference>
<evidence type="ECO:0000256" key="1">
    <source>
        <dbReference type="ARBA" id="ARBA00008779"/>
    </source>
</evidence>
<evidence type="ECO:0000256" key="5">
    <source>
        <dbReference type="SAM" id="MobiDB-lite"/>
    </source>
</evidence>
<keyword evidence="3" id="KW-0378">Hydrolase</keyword>
<protein>
    <submittedName>
        <fullName evidence="7">Sulfatase-like hydrolase/transferase</fullName>
    </submittedName>
</protein>
<dbReference type="PROSITE" id="PS00149">
    <property type="entry name" value="SULFATASE_2"/>
    <property type="match status" value="1"/>
</dbReference>
<dbReference type="RefSeq" id="WP_341838647.1">
    <property type="nucleotide sequence ID" value="NZ_CP149822.1"/>
</dbReference>
<gene>
    <name evidence="7" type="ORF">WJU16_04495</name>
</gene>
<feature type="region of interest" description="Disordered" evidence="5">
    <location>
        <begin position="353"/>
        <end position="396"/>
    </location>
</feature>
<name>A0ABZ2YXP0_9BACT</name>
<dbReference type="PANTHER" id="PTHR42693">
    <property type="entry name" value="ARYLSULFATASE FAMILY MEMBER"/>
    <property type="match status" value="1"/>
</dbReference>
<comment type="similarity">
    <text evidence="1">Belongs to the sulfatase family.</text>
</comment>
<keyword evidence="4" id="KW-0106">Calcium</keyword>
<sequence>MAHAYPPGQVAFPKLLKQHGYYTAQAGKWHLGSSGIKPDGEFLDAFDRTGGSHADGGGPGGGGKWVEYLQQRPKDKPFFMWFAAQDAHRGWDKGAKPVRYSAGEVKVPDNLANTEATRDDLARYYEEVSRFDHYVGKAVEELKAQGILDNTLIIVMADNGRPFPRNKTRMYDDGIKTPLVIHWPAGMQARNMVSASLVSVIDIAPTILEVAGLPECASVQGRSFTKLLAEPGAKFRNYVFAEHNWHSFKAYERMVRSDAFLYIENGLPEQSNIGATDIMGGPAGTELKKLYLSGKATPQQAAIFITPQPPFELYNYVKDKDQLINLYGQKKYRKQQEHLAGILAIWKKETGDDQPADLTPDWSDRWSNKALPEKGKRGTMPGSRRNATSITKPGPF</sequence>
<evidence type="ECO:0000313" key="8">
    <source>
        <dbReference type="Proteomes" id="UP001485459"/>
    </source>
</evidence>
<dbReference type="EMBL" id="CP149822">
    <property type="protein sequence ID" value="WZN43852.1"/>
    <property type="molecule type" value="Genomic_DNA"/>
</dbReference>
<dbReference type="PANTHER" id="PTHR42693:SF53">
    <property type="entry name" value="ENDO-4-O-SULFATASE"/>
    <property type="match status" value="1"/>
</dbReference>
<dbReference type="Gene3D" id="3.40.720.10">
    <property type="entry name" value="Alkaline Phosphatase, subunit A"/>
    <property type="match status" value="1"/>
</dbReference>
<dbReference type="InterPro" id="IPR024607">
    <property type="entry name" value="Sulfatase_CS"/>
</dbReference>
<dbReference type="InterPro" id="IPR000917">
    <property type="entry name" value="Sulfatase_N"/>
</dbReference>
<organism evidence="7 8">
    <name type="scientific">Chitinophaga pollutisoli</name>
    <dbReference type="NCBI Taxonomy" id="3133966"/>
    <lineage>
        <taxon>Bacteria</taxon>
        <taxon>Pseudomonadati</taxon>
        <taxon>Bacteroidota</taxon>
        <taxon>Chitinophagia</taxon>
        <taxon>Chitinophagales</taxon>
        <taxon>Chitinophagaceae</taxon>
        <taxon>Chitinophaga</taxon>
    </lineage>
</organism>
<keyword evidence="2" id="KW-0479">Metal-binding</keyword>
<feature type="domain" description="Sulfatase N-terminal" evidence="6">
    <location>
        <begin position="64"/>
        <end position="212"/>
    </location>
</feature>
<dbReference type="InterPro" id="IPR050738">
    <property type="entry name" value="Sulfatase"/>
</dbReference>
<keyword evidence="8" id="KW-1185">Reference proteome</keyword>
<evidence type="ECO:0000256" key="4">
    <source>
        <dbReference type="ARBA" id="ARBA00022837"/>
    </source>
</evidence>
<feature type="compositionally biased region" description="Basic and acidic residues" evidence="5">
    <location>
        <begin position="362"/>
        <end position="376"/>
    </location>
</feature>
<proteinExistence type="inferred from homology"/>
<evidence type="ECO:0000313" key="7">
    <source>
        <dbReference type="EMBL" id="WZN43852.1"/>
    </source>
</evidence>
<reference evidence="8" key="1">
    <citation type="submission" date="2024-03" db="EMBL/GenBank/DDBJ databases">
        <title>Chitinophaga horti sp. nov., isolated from garden soil.</title>
        <authorList>
            <person name="Lee D.S."/>
            <person name="Han D.M."/>
            <person name="Baek J.H."/>
            <person name="Choi D.G."/>
            <person name="Jeon J.H."/>
            <person name="Jeon C.O."/>
        </authorList>
    </citation>
    <scope>NUCLEOTIDE SEQUENCE [LARGE SCALE GENOMIC DNA]</scope>
    <source>
        <strain evidence="8">GPA1</strain>
    </source>
</reference>
<evidence type="ECO:0000259" key="6">
    <source>
        <dbReference type="Pfam" id="PF00884"/>
    </source>
</evidence>
<feature type="compositionally biased region" description="Polar residues" evidence="5">
    <location>
        <begin position="385"/>
        <end position="396"/>
    </location>
</feature>